<comment type="caution">
    <text evidence="2">The sequence shown here is derived from an EMBL/GenBank/DDBJ whole genome shotgun (WGS) entry which is preliminary data.</text>
</comment>
<dbReference type="AlphaFoldDB" id="A0A9K3M6M3"/>
<protein>
    <submittedName>
        <fullName evidence="2">Uncharacterized protein</fullName>
    </submittedName>
</protein>
<keyword evidence="3" id="KW-1185">Reference proteome</keyword>
<proteinExistence type="predicted"/>
<reference evidence="2" key="2">
    <citation type="submission" date="2021-04" db="EMBL/GenBank/DDBJ databases">
        <authorList>
            <person name="Podell S."/>
        </authorList>
    </citation>
    <scope>NUCLEOTIDE SEQUENCE</scope>
    <source>
        <strain evidence="2">Hildebrandi</strain>
    </source>
</reference>
<accession>A0A9K3M6M3</accession>
<feature type="chain" id="PRO_5039942320" evidence="1">
    <location>
        <begin position="27"/>
        <end position="187"/>
    </location>
</feature>
<dbReference type="Proteomes" id="UP000693970">
    <property type="component" value="Unassembled WGS sequence"/>
</dbReference>
<organism evidence="2 3">
    <name type="scientific">Nitzschia inconspicua</name>
    <dbReference type="NCBI Taxonomy" id="303405"/>
    <lineage>
        <taxon>Eukaryota</taxon>
        <taxon>Sar</taxon>
        <taxon>Stramenopiles</taxon>
        <taxon>Ochrophyta</taxon>
        <taxon>Bacillariophyta</taxon>
        <taxon>Bacillariophyceae</taxon>
        <taxon>Bacillariophycidae</taxon>
        <taxon>Bacillariales</taxon>
        <taxon>Bacillariaceae</taxon>
        <taxon>Nitzschia</taxon>
    </lineage>
</organism>
<dbReference type="EMBL" id="JAGRRH010000001">
    <property type="protein sequence ID" value="KAG7374977.1"/>
    <property type="molecule type" value="Genomic_DNA"/>
</dbReference>
<sequence>MWSFRRQSSSFSFLLFLLATVSPFLAMKDHSVYAKNAHFTMEFIPTFKNGLPHKCSSKEVAIMEKFLGDLLTKETGMDEHSVEYLDQMYQADESHSPMKRHHFQKVRGFDFSMECPSTATECGISDWCHILCFDESVKPGHDSLTTMATHLKDKLHSESKALEGPFQVKCLGHPEQLDFHLLVSISP</sequence>
<feature type="signal peptide" evidence="1">
    <location>
        <begin position="1"/>
        <end position="26"/>
    </location>
</feature>
<reference evidence="2" key="1">
    <citation type="journal article" date="2021" name="Sci. Rep.">
        <title>Diploid genomic architecture of Nitzschia inconspicua, an elite biomass production diatom.</title>
        <authorList>
            <person name="Oliver A."/>
            <person name="Podell S."/>
            <person name="Pinowska A."/>
            <person name="Traller J.C."/>
            <person name="Smith S.R."/>
            <person name="McClure R."/>
            <person name="Beliaev A."/>
            <person name="Bohutskyi P."/>
            <person name="Hill E.A."/>
            <person name="Rabines A."/>
            <person name="Zheng H."/>
            <person name="Allen L.Z."/>
            <person name="Kuo A."/>
            <person name="Grigoriev I.V."/>
            <person name="Allen A.E."/>
            <person name="Hazlebeck D."/>
            <person name="Allen E.E."/>
        </authorList>
    </citation>
    <scope>NUCLEOTIDE SEQUENCE</scope>
    <source>
        <strain evidence="2">Hildebrandi</strain>
    </source>
</reference>
<dbReference type="OrthoDB" id="10354414at2759"/>
<evidence type="ECO:0000313" key="3">
    <source>
        <dbReference type="Proteomes" id="UP000693970"/>
    </source>
</evidence>
<gene>
    <name evidence="2" type="ORF">IV203_014072</name>
</gene>
<evidence type="ECO:0000313" key="2">
    <source>
        <dbReference type="EMBL" id="KAG7374977.1"/>
    </source>
</evidence>
<name>A0A9K3M6M3_9STRA</name>
<evidence type="ECO:0000256" key="1">
    <source>
        <dbReference type="SAM" id="SignalP"/>
    </source>
</evidence>
<keyword evidence="1" id="KW-0732">Signal</keyword>